<proteinExistence type="predicted"/>
<dbReference type="OrthoDB" id="7291707at2"/>
<dbReference type="Proteomes" id="UP000294155">
    <property type="component" value="Unassembled WGS sequence"/>
</dbReference>
<evidence type="ECO:0000313" key="2">
    <source>
        <dbReference type="Proteomes" id="UP000294155"/>
    </source>
</evidence>
<sequence length="378" mass="39578">MGWLLIWLALPAAAQQPALQGLEFVNSIGLAAPTAGSAGQAAAPNGPERVVLAVGNSRPAVRIQLQLPGTTDSVTIRAVASHAGLGTATKTVAGAAGRRTVELTFGAAAGAAAIEAADLVLRWESKAGAGAWTTFATTRHRLYWVLGGPGSPWAGLREAEGGAALWAATLEVSCRAAAGARTAEQAASAVTRYVYGSRVGEGGDTKFQYNPMLPDANLTHLDAATARYVVRTEELQALLQSLNNPAMTHLQLNCYDAAGCVVMLSNALGCQLRRVKVNSAYYLVTRKLVPMGFTKPAKADFRVHCVAWSGPLDERGLVYDACFALPPAATAAPDTPLAALPFGSSHQPGSYAEQVFTNKEEFYLTPLPALVIRKQATP</sequence>
<reference evidence="1 2" key="1">
    <citation type="submission" date="2019-02" db="EMBL/GenBank/DDBJ databases">
        <title>Bacterial novel species isolated from soil.</title>
        <authorList>
            <person name="Jung H.-Y."/>
        </authorList>
    </citation>
    <scope>NUCLEOTIDE SEQUENCE [LARGE SCALE GENOMIC DNA]</scope>
    <source>
        <strain evidence="1 2">1-3-3-3</strain>
    </source>
</reference>
<dbReference type="RefSeq" id="WP_129919807.1">
    <property type="nucleotide sequence ID" value="NZ_SEWE01000005.1"/>
</dbReference>
<dbReference type="EMBL" id="SEWE01000005">
    <property type="protein sequence ID" value="RYU82825.1"/>
    <property type="molecule type" value="Genomic_DNA"/>
</dbReference>
<organism evidence="1 2">
    <name type="scientific">Hymenobacter persicinus</name>
    <dbReference type="NCBI Taxonomy" id="2025506"/>
    <lineage>
        <taxon>Bacteria</taxon>
        <taxon>Pseudomonadati</taxon>
        <taxon>Bacteroidota</taxon>
        <taxon>Cytophagia</taxon>
        <taxon>Cytophagales</taxon>
        <taxon>Hymenobacteraceae</taxon>
        <taxon>Hymenobacter</taxon>
    </lineage>
</organism>
<evidence type="ECO:0000313" key="1">
    <source>
        <dbReference type="EMBL" id="RYU82825.1"/>
    </source>
</evidence>
<gene>
    <name evidence="1" type="ORF">EWM57_03820</name>
</gene>
<name>A0A4Q5LGL6_9BACT</name>
<keyword evidence="2" id="KW-1185">Reference proteome</keyword>
<protein>
    <submittedName>
        <fullName evidence="1">Uncharacterized protein</fullName>
    </submittedName>
</protein>
<accession>A0A4Q5LGL6</accession>
<dbReference type="AlphaFoldDB" id="A0A4Q5LGL6"/>
<comment type="caution">
    <text evidence="1">The sequence shown here is derived from an EMBL/GenBank/DDBJ whole genome shotgun (WGS) entry which is preliminary data.</text>
</comment>